<feature type="binding site" evidence="11">
    <location>
        <position position="281"/>
    </location>
    <ligand>
        <name>[3Fe-4S] cluster</name>
        <dbReference type="ChEBI" id="CHEBI:21137"/>
    </ligand>
</feature>
<dbReference type="Proteomes" id="UP000002377">
    <property type="component" value="Chromosome"/>
</dbReference>
<dbReference type="InterPro" id="IPR037148">
    <property type="entry name" value="NiFe-Hase_small_C_sf"/>
</dbReference>
<dbReference type="GO" id="GO:0009055">
    <property type="term" value="F:electron transfer activity"/>
    <property type="evidence" value="ECO:0007669"/>
    <property type="project" value="TreeGrafter"/>
</dbReference>
<accession>D5XDS4</accession>
<proteinExistence type="inferred from homology"/>
<keyword evidence="7 12" id="KW-0732">Signal</keyword>
<dbReference type="GO" id="GO:0016020">
    <property type="term" value="C:membrane"/>
    <property type="evidence" value="ECO:0007669"/>
    <property type="project" value="TreeGrafter"/>
</dbReference>
<dbReference type="GO" id="GO:0030313">
    <property type="term" value="C:cell envelope"/>
    <property type="evidence" value="ECO:0007669"/>
    <property type="project" value="UniProtKB-SubCell"/>
</dbReference>
<gene>
    <name evidence="15" type="ordered locus">TherJR_2991</name>
</gene>
<protein>
    <submittedName>
        <fullName evidence="15">Hydrogenase (NiFe) small subunit HydA</fullName>
        <ecNumber evidence="15">1.12.99.6</ecNumber>
    </submittedName>
</protein>
<feature type="binding site" evidence="11">
    <location>
        <position position="52"/>
    </location>
    <ligand>
        <name>[4Fe-4S] cluster</name>
        <dbReference type="ChEBI" id="CHEBI:49883"/>
        <label>1</label>
    </ligand>
</feature>
<comment type="cofactor">
    <cofactor evidence="1">
        <name>[4Fe-4S] cluster</name>
        <dbReference type="ChEBI" id="CHEBI:49883"/>
    </cofactor>
</comment>
<dbReference type="RefSeq" id="WP_013121808.1">
    <property type="nucleotide sequence ID" value="NC_014152.1"/>
</dbReference>
<evidence type="ECO:0000256" key="3">
    <source>
        <dbReference type="ARBA" id="ARBA00006605"/>
    </source>
</evidence>
<evidence type="ECO:0000313" key="15">
    <source>
        <dbReference type="EMBL" id="ADG83820.1"/>
    </source>
</evidence>
<dbReference type="KEGG" id="tjr:TherJR_2991"/>
<feature type="binding site" evidence="11">
    <location>
        <position position="187"/>
    </location>
    <ligand>
        <name>[4Fe-4S] cluster</name>
        <dbReference type="ChEBI" id="CHEBI:49883"/>
        <label>1</label>
    </ligand>
</feature>
<dbReference type="PIRSF" id="PIRSF000310">
    <property type="entry name" value="NiFe_hyd_ssu"/>
    <property type="match status" value="1"/>
</dbReference>
<feature type="binding site" evidence="11">
    <location>
        <position position="247"/>
    </location>
    <ligand>
        <name>[4Fe-4S] cluster</name>
        <dbReference type="ChEBI" id="CHEBI:49883"/>
        <label>2</label>
    </ligand>
</feature>
<dbReference type="InterPro" id="IPR027394">
    <property type="entry name" value="Cytochrome-c3_hydrogenase_C"/>
</dbReference>
<feature type="binding site" evidence="11">
    <location>
        <position position="224"/>
    </location>
    <ligand>
        <name>[4Fe-4S] cluster</name>
        <dbReference type="ChEBI" id="CHEBI:49883"/>
        <label>2</label>
    </ligand>
</feature>
<dbReference type="AlphaFoldDB" id="D5XDS4"/>
<evidence type="ECO:0000256" key="7">
    <source>
        <dbReference type="ARBA" id="ARBA00022729"/>
    </source>
</evidence>
<dbReference type="NCBIfam" id="TIGR01409">
    <property type="entry name" value="TAT_signal_seq"/>
    <property type="match status" value="1"/>
</dbReference>
<feature type="binding site" evidence="11">
    <location>
        <position position="284"/>
    </location>
    <ligand>
        <name>[3Fe-4S] cluster</name>
        <dbReference type="ChEBI" id="CHEBI:21137"/>
    </ligand>
</feature>
<dbReference type="HOGENOM" id="CLU_046107_1_1_9"/>
<dbReference type="GO" id="GO:0046872">
    <property type="term" value="F:metal ion binding"/>
    <property type="evidence" value="ECO:0007669"/>
    <property type="project" value="UniProtKB-KW"/>
</dbReference>
<feature type="domain" description="NADH:ubiquinone oxidoreductase-like 20kDa subunit" evidence="13">
    <location>
        <begin position="49"/>
        <end position="201"/>
    </location>
</feature>
<dbReference type="OrthoDB" id="9766729at2"/>
<dbReference type="PANTHER" id="PTHR30013">
    <property type="entry name" value="NIFE / NIFESE HYDROGENASE SMALL SUBUNIT FAMILY MEMBER"/>
    <property type="match status" value="1"/>
</dbReference>
<dbReference type="Pfam" id="PF01058">
    <property type="entry name" value="Oxidored_q6"/>
    <property type="match status" value="1"/>
</dbReference>
<keyword evidence="16" id="KW-1185">Reference proteome</keyword>
<dbReference type="InterPro" id="IPR037024">
    <property type="entry name" value="NiFe_Hase_small_N_sf"/>
</dbReference>
<dbReference type="InterPro" id="IPR019546">
    <property type="entry name" value="TAT_signal_bac_arc"/>
</dbReference>
<evidence type="ECO:0000256" key="9">
    <source>
        <dbReference type="ARBA" id="ARBA00023004"/>
    </source>
</evidence>
<name>D5XDS4_THEPJ</name>
<comment type="subunit">
    <text evidence="4">Heterodimer of a large and a small subunit.</text>
</comment>
<dbReference type="EC" id="1.12.99.6" evidence="15"/>
<keyword evidence="9 11" id="KW-0408">Iron</keyword>
<evidence type="ECO:0000256" key="6">
    <source>
        <dbReference type="ARBA" id="ARBA00022723"/>
    </source>
</evidence>
<dbReference type="SUPFAM" id="SSF56770">
    <property type="entry name" value="HydA/Nqo6-like"/>
    <property type="match status" value="1"/>
</dbReference>
<dbReference type="PROSITE" id="PS51318">
    <property type="entry name" value="TAT"/>
    <property type="match status" value="1"/>
</dbReference>
<reference evidence="15 16" key="1">
    <citation type="submission" date="2010-05" db="EMBL/GenBank/DDBJ databases">
        <title>Complete sequence of Thermincola sp. JR.</title>
        <authorList>
            <consortium name="US DOE Joint Genome Institute"/>
            <person name="Lucas S."/>
            <person name="Copeland A."/>
            <person name="Lapidus A."/>
            <person name="Cheng J.-F."/>
            <person name="Bruce D."/>
            <person name="Goodwin L."/>
            <person name="Pitluck S."/>
            <person name="Chertkov O."/>
            <person name="Detter J.C."/>
            <person name="Han C."/>
            <person name="Tapia R."/>
            <person name="Land M."/>
            <person name="Hauser L."/>
            <person name="Kyrpides N."/>
            <person name="Mikhailova N."/>
            <person name="Hazen T.C."/>
            <person name="Woyke T."/>
        </authorList>
    </citation>
    <scope>NUCLEOTIDE SEQUENCE [LARGE SCALE GENOMIC DNA]</scope>
    <source>
        <strain evidence="15 16">JR</strain>
    </source>
</reference>
<dbReference type="eggNOG" id="COG1740">
    <property type="taxonomic scope" value="Bacteria"/>
</dbReference>
<dbReference type="Gene3D" id="3.40.50.700">
    <property type="entry name" value="NADH:ubiquinone oxidoreductase-like, 20kDa subunit"/>
    <property type="match status" value="1"/>
</dbReference>
<dbReference type="GO" id="GO:0009061">
    <property type="term" value="P:anaerobic respiration"/>
    <property type="evidence" value="ECO:0007669"/>
    <property type="project" value="TreeGrafter"/>
</dbReference>
<dbReference type="Pfam" id="PF14720">
    <property type="entry name" value="NiFe_hyd_SSU_C"/>
    <property type="match status" value="1"/>
</dbReference>
<dbReference type="GO" id="GO:0008901">
    <property type="term" value="F:ferredoxin hydrogenase activity"/>
    <property type="evidence" value="ECO:0007669"/>
    <property type="project" value="InterPro"/>
</dbReference>
<evidence type="ECO:0000313" key="16">
    <source>
        <dbReference type="Proteomes" id="UP000002377"/>
    </source>
</evidence>
<feature type="binding site" evidence="11">
    <location>
        <position position="262"/>
    </location>
    <ligand>
        <name>[3Fe-4S] cluster</name>
        <dbReference type="ChEBI" id="CHEBI:21137"/>
    </ligand>
</feature>
<comment type="similarity">
    <text evidence="3">Belongs to the [NiFe]/[NiFeSe] hydrogenase small subunit family.</text>
</comment>
<dbReference type="NCBIfam" id="TIGR00391">
    <property type="entry name" value="hydA"/>
    <property type="match status" value="1"/>
</dbReference>
<evidence type="ECO:0000256" key="5">
    <source>
        <dbReference type="ARBA" id="ARBA00022485"/>
    </source>
</evidence>
<dbReference type="GO" id="GO:0051539">
    <property type="term" value="F:4 iron, 4 sulfur cluster binding"/>
    <property type="evidence" value="ECO:0007669"/>
    <property type="project" value="UniProtKB-KW"/>
</dbReference>
<dbReference type="GO" id="GO:0051538">
    <property type="term" value="F:3 iron, 4 sulfur cluster binding"/>
    <property type="evidence" value="ECO:0007669"/>
    <property type="project" value="UniProtKB-KW"/>
</dbReference>
<dbReference type="PRINTS" id="PR00614">
    <property type="entry name" value="NIHGNASESMLL"/>
</dbReference>
<dbReference type="Gene3D" id="4.10.480.10">
    <property type="entry name" value="Cytochrome-c3 hydrogenase, C-terminal domain"/>
    <property type="match status" value="1"/>
</dbReference>
<keyword evidence="6 11" id="KW-0479">Metal-binding</keyword>
<keyword evidence="10 11" id="KW-0411">Iron-sulfur</keyword>
<evidence type="ECO:0000256" key="12">
    <source>
        <dbReference type="SAM" id="SignalP"/>
    </source>
</evidence>
<evidence type="ECO:0000259" key="14">
    <source>
        <dbReference type="Pfam" id="PF14720"/>
    </source>
</evidence>
<evidence type="ECO:0000256" key="4">
    <source>
        <dbReference type="ARBA" id="ARBA00011771"/>
    </source>
</evidence>
<evidence type="ECO:0000256" key="10">
    <source>
        <dbReference type="ARBA" id="ARBA00023014"/>
    </source>
</evidence>
<evidence type="ECO:0000256" key="8">
    <source>
        <dbReference type="ARBA" id="ARBA00023002"/>
    </source>
</evidence>
<keyword evidence="11" id="KW-0003">3Fe-4S</keyword>
<dbReference type="GO" id="GO:0009375">
    <property type="term" value="C:ferredoxin hydrogenase complex"/>
    <property type="evidence" value="ECO:0007669"/>
    <property type="project" value="InterPro"/>
</dbReference>
<dbReference type="STRING" id="635013.TherJR_2991"/>
<feature type="domain" description="Cytochrome-c3 hydrogenase C-terminal" evidence="14">
    <location>
        <begin position="219"/>
        <end position="297"/>
    </location>
</feature>
<organism evidence="15 16">
    <name type="scientific">Thermincola potens (strain JR)</name>
    <dbReference type="NCBI Taxonomy" id="635013"/>
    <lineage>
        <taxon>Bacteria</taxon>
        <taxon>Bacillati</taxon>
        <taxon>Bacillota</taxon>
        <taxon>Clostridia</taxon>
        <taxon>Eubacteriales</taxon>
        <taxon>Thermincolaceae</taxon>
        <taxon>Thermincola</taxon>
    </lineage>
</organism>
<evidence type="ECO:0000256" key="2">
    <source>
        <dbReference type="ARBA" id="ARBA00004196"/>
    </source>
</evidence>
<dbReference type="GO" id="GO:0033748">
    <property type="term" value="F:hydrogenase (acceptor) activity"/>
    <property type="evidence" value="ECO:0007669"/>
    <property type="project" value="UniProtKB-EC"/>
</dbReference>
<feature type="binding site" evidence="11">
    <location>
        <position position="153"/>
    </location>
    <ligand>
        <name>[4Fe-4S] cluster</name>
        <dbReference type="ChEBI" id="CHEBI:49883"/>
        <label>1</label>
    </ligand>
</feature>
<evidence type="ECO:0000256" key="1">
    <source>
        <dbReference type="ARBA" id="ARBA00001966"/>
    </source>
</evidence>
<dbReference type="GO" id="GO:0044569">
    <property type="term" value="C:[Ni-Fe] hydrogenase complex"/>
    <property type="evidence" value="ECO:0007669"/>
    <property type="project" value="TreeGrafter"/>
</dbReference>
<dbReference type="EMBL" id="CP002028">
    <property type="protein sequence ID" value="ADG83820.1"/>
    <property type="molecule type" value="Genomic_DNA"/>
</dbReference>
<feature type="binding site" evidence="11">
    <location>
        <position position="49"/>
    </location>
    <ligand>
        <name>[4Fe-4S] cluster</name>
        <dbReference type="ChEBI" id="CHEBI:49883"/>
        <label>1</label>
    </ligand>
</feature>
<comment type="subcellular location">
    <subcellularLocation>
        <location evidence="2">Cell envelope</location>
    </subcellularLocation>
</comment>
<feature type="binding site" evidence="11">
    <location>
        <position position="253"/>
    </location>
    <ligand>
        <name>[4Fe-4S] cluster</name>
        <dbReference type="ChEBI" id="CHEBI:49883"/>
        <label>2</label>
    </ligand>
</feature>
<keyword evidence="8 15" id="KW-0560">Oxidoreductase</keyword>
<sequence precursor="true">MRRLTRREFLKLCAAGAIAVGGSSTLFAIAAEAFQKSRQSVVWVQGAGCAGCSSSMLNTVEPEARELLKKLINLHFHPGLTELQGFKSIVKQYAFARENRGRFILVVEGAIPKAEKGQYFVVGDDENGSPVALTEFIKKLGDMAQSVVALGSCACYGGLLSVKPNPLDNTGLDKIFTQNKVINIPGCPPHPDWVVGTLAHLILYGMPDLDDYGRPQVFYRGLIHNNCPRRQYFDNSIFATSFGEEGCLLELGCKGPLTHGDCSVRLWNNGKSWCVQSGSPCIGCTEPIFPNLTMPFYTRMPRIDLPGINSTADTIGLTLGIATGVGLTAHLAGNALTGRLAGWRKKGGEPDE</sequence>
<feature type="chain" id="PRO_5003080152" evidence="12">
    <location>
        <begin position="31"/>
        <end position="352"/>
    </location>
</feature>
<dbReference type="InterPro" id="IPR006311">
    <property type="entry name" value="TAT_signal"/>
</dbReference>
<evidence type="ECO:0000256" key="11">
    <source>
        <dbReference type="PIRSR" id="PIRSR000310-1"/>
    </source>
</evidence>
<dbReference type="PANTHER" id="PTHR30013:SF5">
    <property type="entry name" value="HYDROGENASE SMALL SUBUNIT"/>
    <property type="match status" value="1"/>
</dbReference>
<feature type="signal peptide" evidence="12">
    <location>
        <begin position="1"/>
        <end position="30"/>
    </location>
</feature>
<dbReference type="InterPro" id="IPR001821">
    <property type="entry name" value="NiFe_hydrogenase_ssu"/>
</dbReference>
<keyword evidence="5 11" id="KW-0004">4Fe-4S</keyword>
<dbReference type="InterPro" id="IPR006137">
    <property type="entry name" value="NADH_UbQ_OxRdtase-like_20kDa"/>
</dbReference>
<evidence type="ECO:0000259" key="13">
    <source>
        <dbReference type="Pfam" id="PF01058"/>
    </source>
</evidence>
<feature type="binding site" evidence="11">
    <location>
        <position position="227"/>
    </location>
    <ligand>
        <name>[4Fe-4S] cluster</name>
        <dbReference type="ChEBI" id="CHEBI:49883"/>
        <label>2</label>
    </ligand>
</feature>